<accession>A0ABT2END6</accession>
<keyword evidence="4" id="KW-1185">Reference proteome</keyword>
<dbReference type="Proteomes" id="UP001204798">
    <property type="component" value="Unassembled WGS sequence"/>
</dbReference>
<evidence type="ECO:0000256" key="2">
    <source>
        <dbReference type="SAM" id="SignalP"/>
    </source>
</evidence>
<organism evidence="3 4">
    <name type="scientific">Candidatus Fervidibacter sacchari</name>
    <dbReference type="NCBI Taxonomy" id="1448929"/>
    <lineage>
        <taxon>Bacteria</taxon>
        <taxon>Candidatus Fervidibacterota</taxon>
        <taxon>Candidatus Fervidibacter</taxon>
    </lineage>
</organism>
<comment type="caution">
    <text evidence="3">The sequence shown here is derived from an EMBL/GenBank/DDBJ whole genome shotgun (WGS) entry which is preliminary data.</text>
</comment>
<reference evidence="3 4" key="1">
    <citation type="submission" date="2022-08" db="EMBL/GenBank/DDBJ databases">
        <title>Bacterial and archaeal communities from various locations to study Microbial Dark Matter (Phase II).</title>
        <authorList>
            <person name="Stepanauskas R."/>
        </authorList>
    </citation>
    <scope>NUCLEOTIDE SEQUENCE [LARGE SCALE GENOMIC DNA]</scope>
    <source>
        <strain evidence="3 4">PD1</strain>
    </source>
</reference>
<feature type="chain" id="PRO_5047097179" evidence="2">
    <location>
        <begin position="21"/>
        <end position="229"/>
    </location>
</feature>
<dbReference type="EMBL" id="JANUCP010000001">
    <property type="protein sequence ID" value="MCS3918433.1"/>
    <property type="molecule type" value="Genomic_DNA"/>
</dbReference>
<dbReference type="RefSeq" id="WP_259094206.1">
    <property type="nucleotide sequence ID" value="NZ_CP130454.1"/>
</dbReference>
<evidence type="ECO:0000256" key="1">
    <source>
        <dbReference type="SAM" id="MobiDB-lite"/>
    </source>
</evidence>
<feature type="compositionally biased region" description="Basic residues" evidence="1">
    <location>
        <begin position="218"/>
        <end position="229"/>
    </location>
</feature>
<keyword evidence="3" id="KW-0687">Ribonucleoprotein</keyword>
<name>A0ABT2END6_9BACT</name>
<dbReference type="GO" id="GO:0005840">
    <property type="term" value="C:ribosome"/>
    <property type="evidence" value="ECO:0007669"/>
    <property type="project" value="UniProtKB-KW"/>
</dbReference>
<feature type="signal peptide" evidence="2">
    <location>
        <begin position="1"/>
        <end position="20"/>
    </location>
</feature>
<feature type="region of interest" description="Disordered" evidence="1">
    <location>
        <begin position="201"/>
        <end position="229"/>
    </location>
</feature>
<evidence type="ECO:0000313" key="3">
    <source>
        <dbReference type="EMBL" id="MCS3918433.1"/>
    </source>
</evidence>
<keyword evidence="3" id="KW-0689">Ribosomal protein</keyword>
<protein>
    <submittedName>
        <fullName evidence="3">Ribosomal protein L12E/L44/L45/RPP1/RPP2</fullName>
    </submittedName>
</protein>
<evidence type="ECO:0000313" key="4">
    <source>
        <dbReference type="Proteomes" id="UP001204798"/>
    </source>
</evidence>
<proteinExistence type="predicted"/>
<gene>
    <name evidence="3" type="ORF">M2350_000830</name>
</gene>
<feature type="compositionally biased region" description="Basic and acidic residues" evidence="1">
    <location>
        <begin position="205"/>
        <end position="217"/>
    </location>
</feature>
<keyword evidence="2" id="KW-0732">Signal</keyword>
<sequence length="229" mass="25561">MKRAIWAFGLLAVLSVNSFAQEFSITAVVRKSGLSWEEVAAALLLAKVLGVDMTMIVSTRKETSTPVFILAPAVVIAKVSKKDLREIVKMRGKGYGWGVIAHRLGVHPGAFNQQRVTLSKLSDEDLVTSVWLSVLSQAFGIPTAQIAKFRQEGLEWGDVIALLQVSSASKTEPEKVLIRWREMERDWSRVRAQFGVSPDWLPQIEKQERNREKERSPKGHGKGRGKQGR</sequence>